<evidence type="ECO:0000256" key="6">
    <source>
        <dbReference type="ARBA" id="ARBA00023136"/>
    </source>
</evidence>
<keyword evidence="6 7" id="KW-0472">Membrane</keyword>
<feature type="domain" description="ABC transmembrane type-1" evidence="8">
    <location>
        <begin position="106"/>
        <end position="299"/>
    </location>
</feature>
<keyword evidence="4 7" id="KW-0812">Transmembrane</keyword>
<evidence type="ECO:0000256" key="7">
    <source>
        <dbReference type="RuleBase" id="RU363032"/>
    </source>
</evidence>
<dbReference type="PANTHER" id="PTHR43744">
    <property type="entry name" value="ABC TRANSPORTER PERMEASE PROTEIN MG189-RELATED-RELATED"/>
    <property type="match status" value="1"/>
</dbReference>
<dbReference type="PANTHER" id="PTHR43744:SF12">
    <property type="entry name" value="ABC TRANSPORTER PERMEASE PROTEIN MG189-RELATED"/>
    <property type="match status" value="1"/>
</dbReference>
<dbReference type="Proteomes" id="UP000469194">
    <property type="component" value="Unassembled WGS sequence"/>
</dbReference>
<evidence type="ECO:0000256" key="5">
    <source>
        <dbReference type="ARBA" id="ARBA00022989"/>
    </source>
</evidence>
<dbReference type="AlphaFoldDB" id="A0A6N9Z1J9"/>
<evidence type="ECO:0000259" key="8">
    <source>
        <dbReference type="PROSITE" id="PS50928"/>
    </source>
</evidence>
<dbReference type="SUPFAM" id="SSF161098">
    <property type="entry name" value="MetI-like"/>
    <property type="match status" value="1"/>
</dbReference>
<feature type="transmembrane region" description="Helical" evidence="7">
    <location>
        <begin position="141"/>
        <end position="163"/>
    </location>
</feature>
<keyword evidence="3" id="KW-1003">Cell membrane</keyword>
<feature type="transmembrane region" description="Helical" evidence="7">
    <location>
        <begin position="225"/>
        <end position="245"/>
    </location>
</feature>
<keyword evidence="10" id="KW-1185">Reference proteome</keyword>
<feature type="transmembrane region" description="Helical" evidence="7">
    <location>
        <begin position="175"/>
        <end position="195"/>
    </location>
</feature>
<organism evidence="9 10">
    <name type="scientific">Bifidobacterium aerophilum</name>
    <dbReference type="NCBI Taxonomy" id="1798155"/>
    <lineage>
        <taxon>Bacteria</taxon>
        <taxon>Bacillati</taxon>
        <taxon>Actinomycetota</taxon>
        <taxon>Actinomycetes</taxon>
        <taxon>Bifidobacteriales</taxon>
        <taxon>Bifidobacteriaceae</taxon>
        <taxon>Bifidobacterium</taxon>
    </lineage>
</organism>
<gene>
    <name evidence="9" type="ORF">GFD25_00450</name>
</gene>
<accession>A0A6N9Z1J9</accession>
<evidence type="ECO:0000256" key="3">
    <source>
        <dbReference type="ARBA" id="ARBA00022475"/>
    </source>
</evidence>
<dbReference type="Gene3D" id="1.10.3720.10">
    <property type="entry name" value="MetI-like"/>
    <property type="match status" value="1"/>
</dbReference>
<feature type="transmembrane region" description="Helical" evidence="7">
    <location>
        <begin position="42"/>
        <end position="63"/>
    </location>
</feature>
<keyword evidence="5 7" id="KW-1133">Transmembrane helix</keyword>
<evidence type="ECO:0000256" key="1">
    <source>
        <dbReference type="ARBA" id="ARBA00004651"/>
    </source>
</evidence>
<comment type="similarity">
    <text evidence="7">Belongs to the binding-protein-dependent transport system permease family.</text>
</comment>
<evidence type="ECO:0000313" key="10">
    <source>
        <dbReference type="Proteomes" id="UP000469194"/>
    </source>
</evidence>
<dbReference type="EMBL" id="WHZW01000001">
    <property type="protein sequence ID" value="NEG88497.1"/>
    <property type="molecule type" value="Genomic_DNA"/>
</dbReference>
<dbReference type="GO" id="GO:0005886">
    <property type="term" value="C:plasma membrane"/>
    <property type="evidence" value="ECO:0007669"/>
    <property type="project" value="UniProtKB-SubCell"/>
</dbReference>
<dbReference type="InterPro" id="IPR000515">
    <property type="entry name" value="MetI-like"/>
</dbReference>
<protein>
    <submittedName>
        <fullName evidence="9">ABC transporter permease subunit</fullName>
    </submittedName>
</protein>
<proteinExistence type="inferred from homology"/>
<reference evidence="9 10" key="1">
    <citation type="submission" date="2019-10" db="EMBL/GenBank/DDBJ databases">
        <title>Bifidobacterium from non-human primates.</title>
        <authorList>
            <person name="Modesto M."/>
        </authorList>
    </citation>
    <scope>NUCLEOTIDE SEQUENCE [LARGE SCALE GENOMIC DNA]</scope>
    <source>
        <strain evidence="9 10">TRE17</strain>
    </source>
</reference>
<evidence type="ECO:0000256" key="4">
    <source>
        <dbReference type="ARBA" id="ARBA00022692"/>
    </source>
</evidence>
<dbReference type="GO" id="GO:0055085">
    <property type="term" value="P:transmembrane transport"/>
    <property type="evidence" value="ECO:0007669"/>
    <property type="project" value="InterPro"/>
</dbReference>
<dbReference type="RefSeq" id="WP_163228842.1">
    <property type="nucleotide sequence ID" value="NZ_WHZW01000001.1"/>
</dbReference>
<dbReference type="PROSITE" id="PS50928">
    <property type="entry name" value="ABC_TM1"/>
    <property type="match status" value="1"/>
</dbReference>
<comment type="caution">
    <text evidence="9">The sequence shown here is derived from an EMBL/GenBank/DDBJ whole genome shotgun (WGS) entry which is preliminary data.</text>
</comment>
<evidence type="ECO:0000256" key="2">
    <source>
        <dbReference type="ARBA" id="ARBA00022448"/>
    </source>
</evidence>
<keyword evidence="2 7" id="KW-0813">Transport</keyword>
<sequence>MSAATQQSTGIKKSLFDRGDKRRASQEVGESTANQAKGASKWGVLAVLIILTVYAVGPLWWLIVSVTKNKQQLYTTNGLWFAESFNLFKNLHDLFTYQDGIYGQWLWNTIWISLVCSAGVTIITVTAGYGLAKYKFHTRGLIMGMIIISFLIPGTLLTVPSFILFNKVGLYDTWWVMLLPGMFTPMNVYLAKVYAEGSVPTELMEAARVDGAGEYRIFLQISSRLLVTPAATIFLLSFVGNWNSFMWPMIFLKDYHKWTVMLGLQSWIARGTDSQYDLTILVLTGAFISMIPVVLLMIALQRYWKSGVTVGSLK</sequence>
<comment type="subcellular location">
    <subcellularLocation>
        <location evidence="1 7">Cell membrane</location>
        <topology evidence="1 7">Multi-pass membrane protein</topology>
    </subcellularLocation>
</comment>
<dbReference type="Pfam" id="PF00528">
    <property type="entry name" value="BPD_transp_1"/>
    <property type="match status" value="1"/>
</dbReference>
<name>A0A6N9Z1J9_9BIFI</name>
<dbReference type="CDD" id="cd06261">
    <property type="entry name" value="TM_PBP2"/>
    <property type="match status" value="1"/>
</dbReference>
<dbReference type="InterPro" id="IPR035906">
    <property type="entry name" value="MetI-like_sf"/>
</dbReference>
<feature type="transmembrane region" description="Helical" evidence="7">
    <location>
        <begin position="105"/>
        <end position="129"/>
    </location>
</feature>
<feature type="transmembrane region" description="Helical" evidence="7">
    <location>
        <begin position="280"/>
        <end position="300"/>
    </location>
</feature>
<evidence type="ECO:0000313" key="9">
    <source>
        <dbReference type="EMBL" id="NEG88497.1"/>
    </source>
</evidence>